<reference evidence="2" key="1">
    <citation type="submission" date="2015-06" db="EMBL/GenBank/DDBJ databases">
        <authorList>
            <person name="Hoefler B.C."/>
            <person name="Straight P.D."/>
        </authorList>
    </citation>
    <scope>NUCLEOTIDE SEQUENCE</scope>
</reference>
<accession>A0A0K8VE51</accession>
<protein>
    <submittedName>
        <fullName evidence="2">Uncharacterized protein</fullName>
    </submittedName>
</protein>
<evidence type="ECO:0000313" key="2">
    <source>
        <dbReference type="EMBL" id="JAI37127.1"/>
    </source>
</evidence>
<sequence>MAGVSIKYFAALLLVGGVVCINGVANEISETDVEMIAYHNQLLKSIYNEAVKLSIYVLRWSEELCTKMDNEDILIYKNIASEKSKKTVEQVTRETILRNCINRVEDRFDPTANRDDVYGPDEPLLLKYGLADIQKVVEQKYEDFFEEILRQIKIYLKSLTPEQQRSTMARNLKGWSSKIRAASTVARKELTFRSFMRYYFLQESV</sequence>
<organism evidence="2">
    <name type="scientific">Bactrocera latifrons</name>
    <name type="common">Malaysian fruit fly</name>
    <name type="synonym">Chaetodacus latifrons</name>
    <dbReference type="NCBI Taxonomy" id="174628"/>
    <lineage>
        <taxon>Eukaryota</taxon>
        <taxon>Metazoa</taxon>
        <taxon>Ecdysozoa</taxon>
        <taxon>Arthropoda</taxon>
        <taxon>Hexapoda</taxon>
        <taxon>Insecta</taxon>
        <taxon>Pterygota</taxon>
        <taxon>Neoptera</taxon>
        <taxon>Endopterygota</taxon>
        <taxon>Diptera</taxon>
        <taxon>Brachycera</taxon>
        <taxon>Muscomorpha</taxon>
        <taxon>Tephritoidea</taxon>
        <taxon>Tephritidae</taxon>
        <taxon>Bactrocera</taxon>
        <taxon>Bactrocera</taxon>
    </lineage>
</organism>
<feature type="chain" id="PRO_5005522049" evidence="1">
    <location>
        <begin position="21"/>
        <end position="205"/>
    </location>
</feature>
<dbReference type="AlphaFoldDB" id="A0A0K8VE51"/>
<dbReference type="EMBL" id="GDHF01015187">
    <property type="protein sequence ID" value="JAI37127.1"/>
    <property type="molecule type" value="Transcribed_RNA"/>
</dbReference>
<feature type="signal peptide" evidence="1">
    <location>
        <begin position="1"/>
        <end position="20"/>
    </location>
</feature>
<dbReference type="OrthoDB" id="7980711at2759"/>
<proteinExistence type="predicted"/>
<name>A0A0K8VE51_BACLA</name>
<keyword evidence="1" id="KW-0732">Signal</keyword>
<gene>
    <name evidence="2" type="ORF">c0_g1_i3</name>
</gene>
<evidence type="ECO:0000256" key="1">
    <source>
        <dbReference type="SAM" id="SignalP"/>
    </source>
</evidence>